<evidence type="ECO:0000313" key="2">
    <source>
        <dbReference type="EMBL" id="ODQ90192.1"/>
    </source>
</evidence>
<evidence type="ECO:0000256" key="1">
    <source>
        <dbReference type="SAM" id="MobiDB-lite"/>
    </source>
</evidence>
<organism evidence="2 3">
    <name type="scientific">Mycolicibacterium flavescens</name>
    <name type="common">Mycobacterium flavescens</name>
    <dbReference type="NCBI Taxonomy" id="1776"/>
    <lineage>
        <taxon>Bacteria</taxon>
        <taxon>Bacillati</taxon>
        <taxon>Actinomycetota</taxon>
        <taxon>Actinomycetes</taxon>
        <taxon>Mycobacteriales</taxon>
        <taxon>Mycobacteriaceae</taxon>
        <taxon>Mycolicibacterium</taxon>
    </lineage>
</organism>
<protein>
    <submittedName>
        <fullName evidence="2">Uncharacterized protein</fullName>
    </submittedName>
</protein>
<comment type="caution">
    <text evidence="2">The sequence shown here is derived from an EMBL/GenBank/DDBJ whole genome shotgun (WGS) entry which is preliminary data.</text>
</comment>
<feature type="region of interest" description="Disordered" evidence="1">
    <location>
        <begin position="59"/>
        <end position="97"/>
    </location>
</feature>
<dbReference type="STRING" id="1776.BHQ18_12225"/>
<evidence type="ECO:0000313" key="3">
    <source>
        <dbReference type="Proteomes" id="UP000094053"/>
    </source>
</evidence>
<dbReference type="AlphaFoldDB" id="A0A1E3RL85"/>
<sequence>MSMLQSRTRSARKNSRGPGFSPGLSIAPVLLAVALTAVLASGLWWGLLRGSSPDPAGTRASLDFTRIADGPPPTRFDTGQPASSSKSPQDPGSNFVVRNGRLTYQPTTNEVSAAYFSTLDMGAPLTSLGASWVFSPRKGTLGAIALLVSRGLRDAMPPITPPVPVHFVATALNWTLGVAKDENTPLETIAAGDFTAPLREDGATAYAVSIHINGDEVTIDLPDGGRTTVMDPRIAEWRGDYATFEVYSNHGLTDSLGGFERVWADSTGKH</sequence>
<feature type="compositionally biased region" description="Polar residues" evidence="1">
    <location>
        <begin position="80"/>
        <end position="92"/>
    </location>
</feature>
<keyword evidence="3" id="KW-1185">Reference proteome</keyword>
<dbReference type="Proteomes" id="UP000094053">
    <property type="component" value="Unassembled WGS sequence"/>
</dbReference>
<name>A0A1E3RL85_MYCFV</name>
<accession>A0A1E3RL85</accession>
<dbReference type="EMBL" id="MIHA01000007">
    <property type="protein sequence ID" value="ODQ90192.1"/>
    <property type="molecule type" value="Genomic_DNA"/>
</dbReference>
<reference evidence="3" key="1">
    <citation type="submission" date="2016-09" db="EMBL/GenBank/DDBJ databases">
        <authorList>
            <person name="Greninger A.L."/>
            <person name="Jerome K.R."/>
            <person name="Mcnair B."/>
            <person name="Wallis C."/>
            <person name="Fang F."/>
        </authorList>
    </citation>
    <scope>NUCLEOTIDE SEQUENCE [LARGE SCALE GENOMIC DNA]</scope>
    <source>
        <strain evidence="3">M6</strain>
    </source>
</reference>
<gene>
    <name evidence="2" type="ORF">BHQ18_12225</name>
</gene>
<proteinExistence type="predicted"/>